<evidence type="ECO:0000256" key="1">
    <source>
        <dbReference type="ARBA" id="ARBA00007381"/>
    </source>
</evidence>
<reference evidence="4" key="1">
    <citation type="submission" date="2021-02" db="EMBL/GenBank/DDBJ databases">
        <authorList>
            <person name="Nowell W R."/>
        </authorList>
    </citation>
    <scope>NUCLEOTIDE SEQUENCE</scope>
</reference>
<keyword evidence="3" id="KW-0067">ATP-binding</keyword>
<sequence>MYILLINSKTNQPSRGEINRMIRDSEIFAEGDRKIKERADAKNDFETYTYTLRNQVNDQTTTFGQLPPAEKETLAEAIEQQVKWLDSNPKAKTEELRTHKQQLQQVVIRTMTHANSEYVHVNDTHSRSFRAEL</sequence>
<dbReference type="InterPro" id="IPR029048">
    <property type="entry name" value="HSP70_C_sf"/>
</dbReference>
<evidence type="ECO:0000313" key="5">
    <source>
        <dbReference type="Proteomes" id="UP000663828"/>
    </source>
</evidence>
<comment type="caution">
    <text evidence="4">The sequence shown here is derived from an EMBL/GenBank/DDBJ whole genome shotgun (WGS) entry which is preliminary data.</text>
</comment>
<comment type="similarity">
    <text evidence="1">Belongs to the heat shock protein 70 family.</text>
</comment>
<dbReference type="SUPFAM" id="SSF100934">
    <property type="entry name" value="Heat shock protein 70kD (HSP70), C-terminal subdomain"/>
    <property type="match status" value="1"/>
</dbReference>
<evidence type="ECO:0000256" key="2">
    <source>
        <dbReference type="ARBA" id="ARBA00022741"/>
    </source>
</evidence>
<dbReference type="Proteomes" id="UP000663828">
    <property type="component" value="Unassembled WGS sequence"/>
</dbReference>
<dbReference type="AlphaFoldDB" id="A0A815V4W7"/>
<dbReference type="GO" id="GO:0140662">
    <property type="term" value="F:ATP-dependent protein folding chaperone"/>
    <property type="evidence" value="ECO:0007669"/>
    <property type="project" value="InterPro"/>
</dbReference>
<evidence type="ECO:0000313" key="4">
    <source>
        <dbReference type="EMBL" id="CAF1525939.1"/>
    </source>
</evidence>
<accession>A0A815V4W7</accession>
<dbReference type="InterPro" id="IPR013126">
    <property type="entry name" value="Hsp_70_fam"/>
</dbReference>
<proteinExistence type="inferred from homology"/>
<dbReference type="GO" id="GO:0005524">
    <property type="term" value="F:ATP binding"/>
    <property type="evidence" value="ECO:0007669"/>
    <property type="project" value="UniProtKB-KW"/>
</dbReference>
<gene>
    <name evidence="4" type="ORF">XAT740_LOCUS41108</name>
</gene>
<dbReference type="Gene3D" id="1.20.1270.10">
    <property type="match status" value="1"/>
</dbReference>
<name>A0A815V4W7_ADIRI</name>
<dbReference type="Pfam" id="PF00012">
    <property type="entry name" value="HSP70"/>
    <property type="match status" value="1"/>
</dbReference>
<keyword evidence="5" id="KW-1185">Reference proteome</keyword>
<organism evidence="4 5">
    <name type="scientific">Adineta ricciae</name>
    <name type="common">Rotifer</name>
    <dbReference type="NCBI Taxonomy" id="249248"/>
    <lineage>
        <taxon>Eukaryota</taxon>
        <taxon>Metazoa</taxon>
        <taxon>Spiralia</taxon>
        <taxon>Gnathifera</taxon>
        <taxon>Rotifera</taxon>
        <taxon>Eurotatoria</taxon>
        <taxon>Bdelloidea</taxon>
        <taxon>Adinetida</taxon>
        <taxon>Adinetidae</taxon>
        <taxon>Adineta</taxon>
    </lineage>
</organism>
<keyword evidence="2" id="KW-0547">Nucleotide-binding</keyword>
<dbReference type="EMBL" id="CAJNOR010004763">
    <property type="protein sequence ID" value="CAF1525939.1"/>
    <property type="molecule type" value="Genomic_DNA"/>
</dbReference>
<protein>
    <submittedName>
        <fullName evidence="4">Uncharacterized protein</fullName>
    </submittedName>
</protein>
<evidence type="ECO:0000256" key="3">
    <source>
        <dbReference type="ARBA" id="ARBA00022840"/>
    </source>
</evidence>